<dbReference type="SUPFAM" id="SSF55979">
    <property type="entry name" value="DNA clamp"/>
    <property type="match status" value="3"/>
</dbReference>
<dbReference type="KEGG" id="kvl:KVU_1600"/>
<evidence type="ECO:0000256" key="6">
    <source>
        <dbReference type="ARBA" id="ARBA00022695"/>
    </source>
</evidence>
<protein>
    <recommendedName>
        <fullName evidence="3">Beta sliding clamp</fullName>
    </recommendedName>
    <alternativeName>
        <fullName evidence="11">Beta-clamp processivity factor</fullName>
    </alternativeName>
    <alternativeName>
        <fullName evidence="10">DNA polymerase III beta sliding clamp subunit</fullName>
    </alternativeName>
</protein>
<keyword evidence="6 13" id="KW-0548">Nucleotidyltransferase</keyword>
<dbReference type="GO" id="GO:0009360">
    <property type="term" value="C:DNA polymerase III complex"/>
    <property type="evidence" value="ECO:0007669"/>
    <property type="project" value="InterPro"/>
</dbReference>
<dbReference type="RefSeq" id="WP_013384791.1">
    <property type="nucleotide sequence ID" value="NC_017384.1"/>
</dbReference>
<evidence type="ECO:0000313" key="13">
    <source>
        <dbReference type="EMBL" id="AEM41439.1"/>
    </source>
</evidence>
<dbReference type="PANTHER" id="PTHR30478">
    <property type="entry name" value="DNA POLYMERASE III SUBUNIT BETA"/>
    <property type="match status" value="1"/>
</dbReference>
<dbReference type="Proteomes" id="UP000000692">
    <property type="component" value="Chromosome"/>
</dbReference>
<proteinExistence type="inferred from homology"/>
<evidence type="ECO:0000256" key="11">
    <source>
        <dbReference type="ARBA" id="ARBA00033276"/>
    </source>
</evidence>
<dbReference type="GO" id="GO:0005737">
    <property type="term" value="C:cytoplasm"/>
    <property type="evidence" value="ECO:0007669"/>
    <property type="project" value="UniProtKB-SubCell"/>
</dbReference>
<evidence type="ECO:0000256" key="5">
    <source>
        <dbReference type="ARBA" id="ARBA00022679"/>
    </source>
</evidence>
<evidence type="ECO:0000256" key="8">
    <source>
        <dbReference type="ARBA" id="ARBA00022932"/>
    </source>
</evidence>
<dbReference type="Gene3D" id="3.70.10.10">
    <property type="match status" value="1"/>
</dbReference>
<dbReference type="OrthoDB" id="8421503at2"/>
<gene>
    <name evidence="13" type="primary">dnaN</name>
    <name evidence="13" type="ordered locus">KVU_1600</name>
</gene>
<name>F9YA28_KETVW</name>
<dbReference type="PANTHER" id="PTHR30478:SF0">
    <property type="entry name" value="BETA SLIDING CLAMP"/>
    <property type="match status" value="1"/>
</dbReference>
<keyword evidence="9" id="KW-0238">DNA-binding</keyword>
<feature type="domain" description="DNA polymerase III beta sliding clamp central" evidence="12">
    <location>
        <begin position="144"/>
        <end position="255"/>
    </location>
</feature>
<keyword evidence="8" id="KW-0239">DNA-directed DNA polymerase</keyword>
<dbReference type="GO" id="GO:0003677">
    <property type="term" value="F:DNA binding"/>
    <property type="evidence" value="ECO:0007669"/>
    <property type="project" value="UniProtKB-KW"/>
</dbReference>
<evidence type="ECO:0000256" key="1">
    <source>
        <dbReference type="ARBA" id="ARBA00004496"/>
    </source>
</evidence>
<reference evidence="13 14" key="1">
    <citation type="journal article" date="2011" name="J. Bacteriol.">
        <title>Complete genome sequence of the industrial strain Ketogulonicigenium vulgare WSH-001.</title>
        <authorList>
            <person name="Liu L."/>
            <person name="Li Y."/>
            <person name="Zhang J."/>
            <person name="Zhou Z."/>
            <person name="Liu J."/>
            <person name="Li X."/>
            <person name="Zhou J."/>
            <person name="Du G."/>
            <person name="Wang L."/>
            <person name="Chen J."/>
        </authorList>
    </citation>
    <scope>NUCLEOTIDE SEQUENCE [LARGE SCALE GENOMIC DNA]</scope>
    <source>
        <strain evidence="13 14">WSH-001</strain>
    </source>
</reference>
<comment type="similarity">
    <text evidence="2">Belongs to the beta sliding clamp family.</text>
</comment>
<evidence type="ECO:0000313" key="14">
    <source>
        <dbReference type="Proteomes" id="UP000000692"/>
    </source>
</evidence>
<dbReference type="Gene3D" id="3.10.150.10">
    <property type="entry name" value="DNA Polymerase III, subunit A, domain 2"/>
    <property type="match status" value="1"/>
</dbReference>
<evidence type="ECO:0000256" key="7">
    <source>
        <dbReference type="ARBA" id="ARBA00022705"/>
    </source>
</evidence>
<keyword evidence="14" id="KW-1185">Reference proteome</keyword>
<organism evidence="13 14">
    <name type="scientific">Ketogulonicigenium vulgare (strain WSH-001)</name>
    <dbReference type="NCBI Taxonomy" id="759362"/>
    <lineage>
        <taxon>Bacteria</taxon>
        <taxon>Pseudomonadati</taxon>
        <taxon>Pseudomonadota</taxon>
        <taxon>Alphaproteobacteria</taxon>
        <taxon>Rhodobacterales</taxon>
        <taxon>Roseobacteraceae</taxon>
        <taxon>Ketogulonicigenium</taxon>
    </lineage>
</organism>
<dbReference type="eggNOG" id="COG0592">
    <property type="taxonomic scope" value="Bacteria"/>
</dbReference>
<dbReference type="PATRIC" id="fig|759362.5.peg.1647"/>
<evidence type="ECO:0000259" key="12">
    <source>
        <dbReference type="Pfam" id="PF02767"/>
    </source>
</evidence>
<evidence type="ECO:0000256" key="4">
    <source>
        <dbReference type="ARBA" id="ARBA00022490"/>
    </source>
</evidence>
<dbReference type="InterPro" id="IPR046938">
    <property type="entry name" value="DNA_clamp_sf"/>
</dbReference>
<dbReference type="SMART" id="SM00480">
    <property type="entry name" value="POL3Bc"/>
    <property type="match status" value="1"/>
</dbReference>
<dbReference type="InterPro" id="IPR022637">
    <property type="entry name" value="DNA_polIII_beta_cen"/>
</dbReference>
<keyword evidence="5 13" id="KW-0808">Transferase</keyword>
<evidence type="ECO:0000256" key="9">
    <source>
        <dbReference type="ARBA" id="ARBA00023125"/>
    </source>
</evidence>
<dbReference type="GO" id="GO:0006271">
    <property type="term" value="P:DNA strand elongation involved in DNA replication"/>
    <property type="evidence" value="ECO:0007669"/>
    <property type="project" value="TreeGrafter"/>
</dbReference>
<dbReference type="GO" id="GO:0008408">
    <property type="term" value="F:3'-5' exonuclease activity"/>
    <property type="evidence" value="ECO:0007669"/>
    <property type="project" value="InterPro"/>
</dbReference>
<keyword evidence="4" id="KW-0963">Cytoplasm</keyword>
<evidence type="ECO:0000256" key="3">
    <source>
        <dbReference type="ARBA" id="ARBA00021035"/>
    </source>
</evidence>
<dbReference type="GO" id="GO:0003887">
    <property type="term" value="F:DNA-directed DNA polymerase activity"/>
    <property type="evidence" value="ECO:0007669"/>
    <property type="project" value="UniProtKB-KW"/>
</dbReference>
<keyword evidence="7" id="KW-0235">DNA replication</keyword>
<evidence type="ECO:0000256" key="2">
    <source>
        <dbReference type="ARBA" id="ARBA00010752"/>
    </source>
</evidence>
<dbReference type="HOGENOM" id="CLU_038149_4_2_5"/>
<evidence type="ECO:0000256" key="10">
    <source>
        <dbReference type="ARBA" id="ARBA00030988"/>
    </source>
</evidence>
<sequence length="377" mass="41629">MTDTVSAIIDRHALRKAMTSLQRTVQQWAAIPALKYISISSGLGEVTLRATDLDNLLTIKLEAETTGTVPFLVSAEVLQKFASLAAGPVTVTRTPDIEGKDALITITDQETTLRLRERIQHDDFPTVPAWDMKDAARFTGSGAELSRILDLSRHCVSTEETRYYLNGIYLITAPERSTLRAVATDGHRMAVIDSNIEAPNLAGVIFPRFALDVFRGLLDPKSNTPIKMQFEENRGIIEGDDWILHSKMIDGTFPDYTRVIPKHETNCEAHFTRAIVTKAHRLSQAVRGHIAAAATITSDGKMHLMHEGEDESVSVPVGASPNFDLGRHGFNVKYLNKQAQVTPEFTLRASTERPNDPATIVSDDPDACWILMPMRAA</sequence>
<accession>F9YA28</accession>
<dbReference type="AlphaFoldDB" id="F9YA28"/>
<dbReference type="InterPro" id="IPR001001">
    <property type="entry name" value="DNA_polIII_beta"/>
</dbReference>
<dbReference type="EMBL" id="CP002018">
    <property type="protein sequence ID" value="AEM41439.1"/>
    <property type="molecule type" value="Genomic_DNA"/>
</dbReference>
<comment type="subcellular location">
    <subcellularLocation>
        <location evidence="1">Cytoplasm</location>
    </subcellularLocation>
</comment>
<dbReference type="CDD" id="cd00140">
    <property type="entry name" value="beta_clamp"/>
    <property type="match status" value="1"/>
</dbReference>
<dbReference type="Pfam" id="PF02767">
    <property type="entry name" value="DNA_pol3_beta_2"/>
    <property type="match status" value="1"/>
</dbReference>